<sequence>MRDHAFRGGIGNAASGVRGFDFWILYWIQYTLCPEGHQNSSFQISPTAGGVRVEAWIAKVDLAVEGARISNRGDWTDEELYYVVGNMLQNDAAKSWVQINKELVRHERTWSKLKEALLRRYCERPNLAQADWRVTQRTMQPGETFADFESGLRDAAGQNPVREETLLGQFCRRLVKTTRQLVKLAPAPSTLGEPVGKASKIDDSSFNVARGMQSIRQPWATATTQTAIQVDGTAGAM</sequence>
<dbReference type="EMBL" id="BSXT01002177">
    <property type="protein sequence ID" value="GMF47640.1"/>
    <property type="molecule type" value="Genomic_DNA"/>
</dbReference>
<accession>A0A9W7CY78</accession>
<keyword evidence="2" id="KW-1185">Reference proteome</keyword>
<comment type="caution">
    <text evidence="1">The sequence shown here is derived from an EMBL/GenBank/DDBJ whole genome shotgun (WGS) entry which is preliminary data.</text>
</comment>
<dbReference type="Proteomes" id="UP001165121">
    <property type="component" value="Unassembled WGS sequence"/>
</dbReference>
<proteinExistence type="predicted"/>
<reference evidence="1" key="1">
    <citation type="submission" date="2023-04" db="EMBL/GenBank/DDBJ databases">
        <title>Phytophthora fragariaefolia NBRC 109709.</title>
        <authorList>
            <person name="Ichikawa N."/>
            <person name="Sato H."/>
            <person name="Tonouchi N."/>
        </authorList>
    </citation>
    <scope>NUCLEOTIDE SEQUENCE</scope>
    <source>
        <strain evidence="1">NBRC 109709</strain>
    </source>
</reference>
<dbReference type="AlphaFoldDB" id="A0A9W7CY78"/>
<name>A0A9W7CY78_9STRA</name>
<dbReference type="OrthoDB" id="126381at2759"/>
<evidence type="ECO:0000313" key="1">
    <source>
        <dbReference type="EMBL" id="GMF47640.1"/>
    </source>
</evidence>
<protein>
    <submittedName>
        <fullName evidence="1">Unnamed protein product</fullName>
    </submittedName>
</protein>
<organism evidence="1 2">
    <name type="scientific">Phytophthora fragariaefolia</name>
    <dbReference type="NCBI Taxonomy" id="1490495"/>
    <lineage>
        <taxon>Eukaryota</taxon>
        <taxon>Sar</taxon>
        <taxon>Stramenopiles</taxon>
        <taxon>Oomycota</taxon>
        <taxon>Peronosporomycetes</taxon>
        <taxon>Peronosporales</taxon>
        <taxon>Peronosporaceae</taxon>
        <taxon>Phytophthora</taxon>
    </lineage>
</organism>
<gene>
    <name evidence="1" type="ORF">Pfra01_001808800</name>
</gene>
<evidence type="ECO:0000313" key="2">
    <source>
        <dbReference type="Proteomes" id="UP001165121"/>
    </source>
</evidence>